<evidence type="ECO:0000313" key="3">
    <source>
        <dbReference type="EMBL" id="MDY3560220.1"/>
    </source>
</evidence>
<dbReference type="Proteomes" id="UP001272242">
    <property type="component" value="Unassembled WGS sequence"/>
</dbReference>
<feature type="compositionally biased region" description="Basic and acidic residues" evidence="1">
    <location>
        <begin position="107"/>
        <end position="159"/>
    </location>
</feature>
<proteinExistence type="predicted"/>
<keyword evidence="4" id="KW-1185">Reference proteome</keyword>
<feature type="compositionally biased region" description="Basic and acidic residues" evidence="1">
    <location>
        <begin position="32"/>
        <end position="50"/>
    </location>
</feature>
<feature type="signal peptide" evidence="2">
    <location>
        <begin position="1"/>
        <end position="23"/>
    </location>
</feature>
<feature type="chain" id="PRO_5047141060" evidence="2">
    <location>
        <begin position="24"/>
        <end position="321"/>
    </location>
</feature>
<reference evidence="4" key="1">
    <citation type="journal article" date="2023" name="Mar. Drugs">
        <title>Gemmata algarum, a Novel Planctomycete Isolated from an Algal Mat, Displays Antimicrobial Activity.</title>
        <authorList>
            <person name="Kumar G."/>
            <person name="Kallscheuer N."/>
            <person name="Kashif M."/>
            <person name="Ahamad S."/>
            <person name="Jagadeeshwari U."/>
            <person name="Pannikurungottu S."/>
            <person name="Haufschild T."/>
            <person name="Kabuu M."/>
            <person name="Sasikala C."/>
            <person name="Jogler C."/>
            <person name="Ramana C."/>
        </authorList>
    </citation>
    <scope>NUCLEOTIDE SEQUENCE [LARGE SCALE GENOMIC DNA]</scope>
    <source>
        <strain evidence="4">JC673</strain>
    </source>
</reference>
<organism evidence="3 4">
    <name type="scientific">Gemmata algarum</name>
    <dbReference type="NCBI Taxonomy" id="2975278"/>
    <lineage>
        <taxon>Bacteria</taxon>
        <taxon>Pseudomonadati</taxon>
        <taxon>Planctomycetota</taxon>
        <taxon>Planctomycetia</taxon>
        <taxon>Gemmatales</taxon>
        <taxon>Gemmataceae</taxon>
        <taxon>Gemmata</taxon>
    </lineage>
</organism>
<dbReference type="RefSeq" id="WP_320686838.1">
    <property type="nucleotide sequence ID" value="NZ_JAXBLV010000176.1"/>
</dbReference>
<evidence type="ECO:0000256" key="2">
    <source>
        <dbReference type="SAM" id="SignalP"/>
    </source>
</evidence>
<evidence type="ECO:0000256" key="1">
    <source>
        <dbReference type="SAM" id="MobiDB-lite"/>
    </source>
</evidence>
<feature type="compositionally biased region" description="Basic and acidic residues" evidence="1">
    <location>
        <begin position="68"/>
        <end position="83"/>
    </location>
</feature>
<name>A0ABU5F0D6_9BACT</name>
<accession>A0ABU5F0D6</accession>
<feature type="compositionally biased region" description="Basic and acidic residues" evidence="1">
    <location>
        <begin position="224"/>
        <end position="240"/>
    </location>
</feature>
<protein>
    <submittedName>
        <fullName evidence="3">Uncharacterized protein</fullName>
    </submittedName>
</protein>
<feature type="region of interest" description="Disordered" evidence="1">
    <location>
        <begin position="18"/>
        <end position="265"/>
    </location>
</feature>
<comment type="caution">
    <text evidence="3">The sequence shown here is derived from an EMBL/GenBank/DDBJ whole genome shotgun (WGS) entry which is preliminary data.</text>
</comment>
<sequence>MNRFACVSLLVSAVGLAHAPARADRPVAPAPREIRPDGSRDPVPRSEPVKAENPAVTVERIITNSKNVGDKLEKSDTGADTRKTQTKILSDIDALINQQENPPPPKPDQDKNDKQQDKNDKQQDKNDKQQDKNDKSDKPQDKKEGQKDDTGSPDKKNDMGDMSPKSDTPMPKDGTDQTPMPKDGMGTGRSDSAPTGAGERRPRMGDPMNAPKQEPVGQQNKPGNDTKEAGREPKASKDISPKSGPAVKLPDGPMGKGNGRSVLPFEEEDASKNVWGHLPDKLRRQMSQYYKEEFTPKYAELLRLYYSSLADKSAKPTEPRK</sequence>
<dbReference type="EMBL" id="JAXBLV010000176">
    <property type="protein sequence ID" value="MDY3560220.1"/>
    <property type="molecule type" value="Genomic_DNA"/>
</dbReference>
<evidence type="ECO:0000313" key="4">
    <source>
        <dbReference type="Proteomes" id="UP001272242"/>
    </source>
</evidence>
<keyword evidence="2" id="KW-0732">Signal</keyword>
<gene>
    <name evidence="3" type="ORF">R5W23_001445</name>
</gene>